<dbReference type="RefSeq" id="WP_116879490.1">
    <property type="nucleotide sequence ID" value="NZ_QURB01000001.1"/>
</dbReference>
<evidence type="ECO:0000259" key="5">
    <source>
        <dbReference type="Pfam" id="PF19081"/>
    </source>
</evidence>
<gene>
    <name evidence="6" type="ORF">DXU93_01605</name>
</gene>
<dbReference type="InterPro" id="IPR013830">
    <property type="entry name" value="SGNH_hydro"/>
</dbReference>
<dbReference type="Pfam" id="PF19081">
    <property type="entry name" value="Ig_7"/>
    <property type="match status" value="1"/>
</dbReference>
<feature type="chain" id="PRO_5017733131" evidence="2">
    <location>
        <begin position="24"/>
        <end position="748"/>
    </location>
</feature>
<dbReference type="GO" id="GO:0016788">
    <property type="term" value="F:hydrolase activity, acting on ester bonds"/>
    <property type="evidence" value="ECO:0007669"/>
    <property type="project" value="UniProtKB-ARBA"/>
</dbReference>
<keyword evidence="1 2" id="KW-0732">Signal</keyword>
<reference evidence="6 7" key="1">
    <citation type="submission" date="2018-08" db="EMBL/GenBank/DDBJ databases">
        <title>The draft genome squence of Brumimicrobium sp. N62.</title>
        <authorList>
            <person name="Du Z.-J."/>
            <person name="Luo H.-R."/>
        </authorList>
    </citation>
    <scope>NUCLEOTIDE SEQUENCE [LARGE SCALE GENOMIC DNA]</scope>
    <source>
        <strain evidence="6 7">N62</strain>
    </source>
</reference>
<feature type="domain" description="Secretion system C-terminal sorting" evidence="4">
    <location>
        <begin position="680"/>
        <end position="742"/>
    </location>
</feature>
<dbReference type="OrthoDB" id="9792152at2"/>
<feature type="domain" description="SGNH hydrolase-type esterase" evidence="3">
    <location>
        <begin position="38"/>
        <end position="217"/>
    </location>
</feature>
<dbReference type="Pfam" id="PF18962">
    <property type="entry name" value="Por_Secre_tail"/>
    <property type="match status" value="1"/>
</dbReference>
<proteinExistence type="predicted"/>
<feature type="domain" description="Ig-like" evidence="5">
    <location>
        <begin position="356"/>
        <end position="412"/>
    </location>
</feature>
<dbReference type="EMBL" id="QURB01000001">
    <property type="protein sequence ID" value="RFC55655.1"/>
    <property type="molecule type" value="Genomic_DNA"/>
</dbReference>
<evidence type="ECO:0000313" key="7">
    <source>
        <dbReference type="Proteomes" id="UP000257127"/>
    </source>
</evidence>
<comment type="caution">
    <text evidence="6">The sequence shown here is derived from an EMBL/GenBank/DDBJ whole genome shotgun (WGS) entry which is preliminary data.</text>
</comment>
<sequence length="748" mass="81563">MYLKFKALLFFVALMIFTSSAFAQNNPCIVSTTYKIVVLGSSTAAGSGPSTSDSAWVNRYRSYLQNINPANEVVNLAVGGYNTYRIMPTGYVSPSNRPNPNPAKNITAALAENPDAIVVNMPSNDVASGFTYEEQMHNLDTIVQIANAAAVPIWICSTQPRNFNPVKAQLQWDLKDSILQQFAPNAIDFWTPFATPSYLVDPLYDSGDGIHLNDTAHGIMESRVIAADILQNIYISIPNSDPAILRILPINLSVCGDSLSQFEYELINFGPNDSLTVEIQSELTHQQTGTITTATETFVNGLAECSITNTTFDAPTLEAGDYSLSVIVSSTSNSNTSNDTLVYEFSTSGHPIWVAHDDTLCASDSTLLSVTADPQDTVLWYQDLTSPTPIEYGNTLQTPLITTTTDWYAEVVRGDLFYSDEIFTTNTSTTNFNGIMFDLVGHENITIDSFDVKINSTGPQTIELYKKNGSHIGSETNSNAWTLYESIDVNVLDPNVQTHVPFTALNIGIDDTVGIYLKMANSSARLSYRNSGTPQTRSTNELTINTGSGVNFGMTASYFPRDLNGRVYYHYGERLQGDCSSGRFPVTAHVNNVTFETIEDTIIDIQEALLITATPGMDSYEWMDGSTASTFNFVASQFGNGIHFVSVEALDSLGCSHEDTVIVGVAELAGLKGLSLEFTVFPNPTTGILNCSNSNIDRIDVISLEGKYLGQMKPVNGQVDLSPYKSGFYILKVNIGDKTGSVKVLKRD</sequence>
<dbReference type="InterPro" id="IPR036514">
    <property type="entry name" value="SGNH_hydro_sf"/>
</dbReference>
<keyword evidence="7" id="KW-1185">Reference proteome</keyword>
<dbReference type="Proteomes" id="UP000257127">
    <property type="component" value="Unassembled WGS sequence"/>
</dbReference>
<organism evidence="6 7">
    <name type="scientific">Brumimicrobium aurantiacum</name>
    <dbReference type="NCBI Taxonomy" id="1737063"/>
    <lineage>
        <taxon>Bacteria</taxon>
        <taxon>Pseudomonadati</taxon>
        <taxon>Bacteroidota</taxon>
        <taxon>Flavobacteriia</taxon>
        <taxon>Flavobacteriales</taxon>
        <taxon>Crocinitomicaceae</taxon>
        <taxon>Brumimicrobium</taxon>
    </lineage>
</organism>
<dbReference type="InterPro" id="IPR044023">
    <property type="entry name" value="Ig_7"/>
</dbReference>
<dbReference type="CDD" id="cd00229">
    <property type="entry name" value="SGNH_hydrolase"/>
    <property type="match status" value="1"/>
</dbReference>
<dbReference type="Pfam" id="PF13472">
    <property type="entry name" value="Lipase_GDSL_2"/>
    <property type="match status" value="1"/>
</dbReference>
<evidence type="ECO:0000259" key="4">
    <source>
        <dbReference type="Pfam" id="PF18962"/>
    </source>
</evidence>
<accession>A0A3E1F1H1</accession>
<dbReference type="AlphaFoldDB" id="A0A3E1F1H1"/>
<name>A0A3E1F1H1_9FLAO</name>
<dbReference type="Gene3D" id="3.40.50.1110">
    <property type="entry name" value="SGNH hydrolase"/>
    <property type="match status" value="1"/>
</dbReference>
<evidence type="ECO:0000256" key="2">
    <source>
        <dbReference type="SAM" id="SignalP"/>
    </source>
</evidence>
<dbReference type="NCBIfam" id="TIGR04183">
    <property type="entry name" value="Por_Secre_tail"/>
    <property type="match status" value="1"/>
</dbReference>
<evidence type="ECO:0000313" key="6">
    <source>
        <dbReference type="EMBL" id="RFC55655.1"/>
    </source>
</evidence>
<feature type="signal peptide" evidence="2">
    <location>
        <begin position="1"/>
        <end position="23"/>
    </location>
</feature>
<dbReference type="InterPro" id="IPR026444">
    <property type="entry name" value="Secre_tail"/>
</dbReference>
<protein>
    <submittedName>
        <fullName evidence="6">T9SS C-terminal target domain-containing protein</fullName>
    </submittedName>
</protein>
<evidence type="ECO:0000256" key="1">
    <source>
        <dbReference type="ARBA" id="ARBA00022729"/>
    </source>
</evidence>
<evidence type="ECO:0000259" key="3">
    <source>
        <dbReference type="Pfam" id="PF13472"/>
    </source>
</evidence>
<dbReference type="SUPFAM" id="SSF52266">
    <property type="entry name" value="SGNH hydrolase"/>
    <property type="match status" value="1"/>
</dbReference>